<dbReference type="Proteomes" id="UP001569428">
    <property type="component" value="Unassembled WGS sequence"/>
</dbReference>
<proteinExistence type="predicted"/>
<name>A0ABV4P4R3_9GAMM</name>
<protein>
    <submittedName>
        <fullName evidence="3">Wadjet anti-phage system protein JetD domain-containing protein</fullName>
    </submittedName>
</protein>
<keyword evidence="4" id="KW-1185">Reference proteome</keyword>
<accession>A0ABV4P4R3</accession>
<evidence type="ECO:0000259" key="2">
    <source>
        <dbReference type="Pfam" id="PF09983"/>
    </source>
</evidence>
<evidence type="ECO:0000313" key="3">
    <source>
        <dbReference type="EMBL" id="MFA0813329.1"/>
    </source>
</evidence>
<evidence type="ECO:0000313" key="4">
    <source>
        <dbReference type="Proteomes" id="UP001569428"/>
    </source>
</evidence>
<comment type="caution">
    <text evidence="3">The sequence shown here is derived from an EMBL/GenBank/DDBJ whole genome shotgun (WGS) entry which is preliminary data.</text>
</comment>
<sequence length="358" mass="39806">MNKLDQIRNALSEGNKSTAQGDKLVERLQKKSKLDRSDVIKGLSELKDSDEVQCDSWLRGEPIGRVRLNIVRPRSESELRWESVLVGNEASINDIEALLGMSEQLADLCDSDLNHLYHGLCQLRTDFPKLKGESRYIVSSRYLLGSSKILDALPSQCLRNFGIDLSTLSGPPSYVITAGPQDPECVVLVENPQALESAIGVEGCERIAWVATYGYGLSRSGDEYGRQLASIVEQGNGLKSLVRSGNPPDVLELLTHPRIYFWGDLDREGLKIFWRLKSSIPHLQLSAIYHAMYLKLLSSQSSHPYVQIAGKENQATWECNNRGVEEILYACAQRAVDQESVTEKAIQVFSGKPLSSVK</sequence>
<dbReference type="InterPro" id="IPR024534">
    <property type="entry name" value="JetD_C"/>
</dbReference>
<gene>
    <name evidence="3" type="ORF">ACCI49_20725</name>
</gene>
<feature type="region of interest" description="Disordered" evidence="1">
    <location>
        <begin position="1"/>
        <end position="22"/>
    </location>
</feature>
<dbReference type="RefSeq" id="WP_371841138.1">
    <property type="nucleotide sequence ID" value="NZ_JBGMEK010000086.1"/>
</dbReference>
<reference evidence="3 4" key="1">
    <citation type="submission" date="2024-08" db="EMBL/GenBank/DDBJ databases">
        <authorList>
            <person name="Ishaq N."/>
        </authorList>
    </citation>
    <scope>NUCLEOTIDE SEQUENCE [LARGE SCALE GENOMIC DNA]</scope>
    <source>
        <strain evidence="3 4">DSM 18651</strain>
    </source>
</reference>
<feature type="domain" description="Wadjet protein JetD C-terminal" evidence="2">
    <location>
        <begin position="233"/>
        <end position="284"/>
    </location>
</feature>
<dbReference type="EMBL" id="JBGMEK010000086">
    <property type="protein sequence ID" value="MFA0813329.1"/>
    <property type="molecule type" value="Genomic_DNA"/>
</dbReference>
<organism evidence="3 4">
    <name type="scientific">Microbulbifer epialgicus</name>
    <dbReference type="NCBI Taxonomy" id="393907"/>
    <lineage>
        <taxon>Bacteria</taxon>
        <taxon>Pseudomonadati</taxon>
        <taxon>Pseudomonadota</taxon>
        <taxon>Gammaproteobacteria</taxon>
        <taxon>Cellvibrionales</taxon>
        <taxon>Microbulbiferaceae</taxon>
        <taxon>Microbulbifer</taxon>
    </lineage>
</organism>
<evidence type="ECO:0000256" key="1">
    <source>
        <dbReference type="SAM" id="MobiDB-lite"/>
    </source>
</evidence>
<dbReference type="Pfam" id="PF09983">
    <property type="entry name" value="JetD_C"/>
    <property type="match status" value="1"/>
</dbReference>